<gene>
    <name evidence="9" type="ORF">CAMPLR22A2D_LOCUS4443</name>
</gene>
<evidence type="ECO:0000313" key="9">
    <source>
        <dbReference type="EMBL" id="SPT19818.1"/>
    </source>
</evidence>
<dbReference type="FunFam" id="3.30.70.270:FF:000020">
    <property type="entry name" value="Transposon Tf2-6 polyprotein-like Protein"/>
    <property type="match status" value="1"/>
</dbReference>
<dbReference type="PANTHER" id="PTHR48475:SF1">
    <property type="entry name" value="RNASE H TYPE-1 DOMAIN-CONTAINING PROTEIN"/>
    <property type="match status" value="1"/>
</dbReference>
<dbReference type="AlphaFoldDB" id="A0A7H4LMI0"/>
<dbReference type="Pfam" id="PF13456">
    <property type="entry name" value="RVT_3"/>
    <property type="match status" value="1"/>
</dbReference>
<dbReference type="Pfam" id="PF17917">
    <property type="entry name" value="RT_RNaseH"/>
    <property type="match status" value="1"/>
</dbReference>
<organism evidence="9 10">
    <name type="scientific">Triticum aestivum</name>
    <name type="common">Wheat</name>
    <dbReference type="NCBI Taxonomy" id="4565"/>
    <lineage>
        <taxon>Eukaryota</taxon>
        <taxon>Viridiplantae</taxon>
        <taxon>Streptophyta</taxon>
        <taxon>Embryophyta</taxon>
        <taxon>Tracheophyta</taxon>
        <taxon>Spermatophyta</taxon>
        <taxon>Magnoliopsida</taxon>
        <taxon>Liliopsida</taxon>
        <taxon>Poales</taxon>
        <taxon>Poaceae</taxon>
        <taxon>BOP clade</taxon>
        <taxon>Pooideae</taxon>
        <taxon>Triticodae</taxon>
        <taxon>Triticeae</taxon>
        <taxon>Triticinae</taxon>
        <taxon>Triticum</taxon>
    </lineage>
</organism>
<dbReference type="CDD" id="cd09279">
    <property type="entry name" value="RNase_HI_like"/>
    <property type="match status" value="1"/>
</dbReference>
<protein>
    <recommendedName>
        <fullName evidence="8">RNase H type-1 domain-containing protein</fullName>
    </recommendedName>
</protein>
<sequence>MVVPHYAYLKMKMPSSKGIITIAGDYKKSSECAAASSRLAESLVIAEEKKMLDRVVAMAGKQSALSPDPKEYDAQGPFQPAKETKKIPLDPENPERFAVCCMQKCLLKQLGRNAHVYVDDIVVKTEKRGTLLEDIRETFDNLRQFRIKLNPEKCVFGVPADQLLGFLVSERGIECNPVKIKAIERMEIPTKLRDVQKFTGCLASLNCFISRLGEKALPLYRLMKKSTHFEWNDQADQAFHELKKMLTTPPVLAAPTEKEPILLYIAATSRNYPHYQKMCYGVYFAAKKLKPYFQEHPIMVVCTAPLAEIIGSRDASGRVAKWAIALAPYTIFYQPRTAIKSQALADFLVDWAETQYLPPAPDSTRWRMHFDGSKMPTGLGAGIVLTSPKGDKLRYTLQIHFAASNNVAEYEALIHGLRLAKELGIRRILCYGDSDLVVQQSSGDWDAKDANMASYRFLVQQISGYFKGCEFLHVPRADND</sequence>
<evidence type="ECO:0000256" key="2">
    <source>
        <dbReference type="ARBA" id="ARBA00022695"/>
    </source>
</evidence>
<keyword evidence="6" id="KW-0695">RNA-directed DNA polymerase</keyword>
<keyword evidence="5" id="KW-0378">Hydrolase</keyword>
<feature type="region of interest" description="Disordered" evidence="7">
    <location>
        <begin position="64"/>
        <end position="87"/>
    </location>
</feature>
<keyword evidence="4" id="KW-0255">Endonuclease</keyword>
<dbReference type="Gene3D" id="3.30.70.270">
    <property type="match status" value="2"/>
</dbReference>
<dbReference type="SUPFAM" id="SSF53098">
    <property type="entry name" value="Ribonuclease H-like"/>
    <property type="match status" value="1"/>
</dbReference>
<dbReference type="Proteomes" id="UP000280104">
    <property type="component" value="Chromosome II"/>
</dbReference>
<dbReference type="InterPro" id="IPR043502">
    <property type="entry name" value="DNA/RNA_pol_sf"/>
</dbReference>
<dbReference type="GO" id="GO:0003676">
    <property type="term" value="F:nucleic acid binding"/>
    <property type="evidence" value="ECO:0007669"/>
    <property type="project" value="InterPro"/>
</dbReference>
<dbReference type="InterPro" id="IPR002156">
    <property type="entry name" value="RNaseH_domain"/>
</dbReference>
<proteinExistence type="predicted"/>
<dbReference type="GO" id="GO:0004523">
    <property type="term" value="F:RNA-DNA hybrid ribonuclease activity"/>
    <property type="evidence" value="ECO:0007669"/>
    <property type="project" value="InterPro"/>
</dbReference>
<evidence type="ECO:0000256" key="1">
    <source>
        <dbReference type="ARBA" id="ARBA00022679"/>
    </source>
</evidence>
<dbReference type="PANTHER" id="PTHR48475">
    <property type="entry name" value="RIBONUCLEASE H"/>
    <property type="match status" value="1"/>
</dbReference>
<feature type="domain" description="RNase H type-1" evidence="8">
    <location>
        <begin position="362"/>
        <end position="480"/>
    </location>
</feature>
<dbReference type="InterPro" id="IPR036397">
    <property type="entry name" value="RNaseH_sf"/>
</dbReference>
<evidence type="ECO:0000256" key="5">
    <source>
        <dbReference type="ARBA" id="ARBA00022801"/>
    </source>
</evidence>
<dbReference type="InterPro" id="IPR041373">
    <property type="entry name" value="RT_RNaseH"/>
</dbReference>
<dbReference type="EMBL" id="LS480641">
    <property type="protein sequence ID" value="SPT19818.1"/>
    <property type="molecule type" value="Genomic_DNA"/>
</dbReference>
<name>A0A7H4LMI0_WHEAT</name>
<evidence type="ECO:0000256" key="7">
    <source>
        <dbReference type="SAM" id="MobiDB-lite"/>
    </source>
</evidence>
<accession>A0A7H4LMI0</accession>
<dbReference type="PROSITE" id="PS50879">
    <property type="entry name" value="RNASE_H_1"/>
    <property type="match status" value="1"/>
</dbReference>
<keyword evidence="3" id="KW-0540">Nuclease</keyword>
<keyword evidence="2" id="KW-0548">Nucleotidyltransferase</keyword>
<evidence type="ECO:0000256" key="4">
    <source>
        <dbReference type="ARBA" id="ARBA00022759"/>
    </source>
</evidence>
<evidence type="ECO:0000256" key="3">
    <source>
        <dbReference type="ARBA" id="ARBA00022722"/>
    </source>
</evidence>
<evidence type="ECO:0000313" key="10">
    <source>
        <dbReference type="Proteomes" id="UP000280104"/>
    </source>
</evidence>
<dbReference type="Gene3D" id="3.30.420.10">
    <property type="entry name" value="Ribonuclease H-like superfamily/Ribonuclease H"/>
    <property type="match status" value="1"/>
</dbReference>
<evidence type="ECO:0000256" key="6">
    <source>
        <dbReference type="ARBA" id="ARBA00022918"/>
    </source>
</evidence>
<evidence type="ECO:0000259" key="8">
    <source>
        <dbReference type="PROSITE" id="PS50879"/>
    </source>
</evidence>
<dbReference type="InterPro" id="IPR012337">
    <property type="entry name" value="RNaseH-like_sf"/>
</dbReference>
<keyword evidence="1" id="KW-0808">Transferase</keyword>
<dbReference type="InterPro" id="IPR043128">
    <property type="entry name" value="Rev_trsase/Diguanyl_cyclase"/>
</dbReference>
<dbReference type="GO" id="GO:0003964">
    <property type="term" value="F:RNA-directed DNA polymerase activity"/>
    <property type="evidence" value="ECO:0007669"/>
    <property type="project" value="UniProtKB-KW"/>
</dbReference>
<dbReference type="SUPFAM" id="SSF56672">
    <property type="entry name" value="DNA/RNA polymerases"/>
    <property type="match status" value="1"/>
</dbReference>
<reference evidence="9 10" key="1">
    <citation type="submission" date="2018-05" db="EMBL/GenBank/DDBJ databases">
        <authorList>
            <person name="Thind KAUR A."/>
        </authorList>
    </citation>
    <scope>NUCLEOTIDE SEQUENCE [LARGE SCALE GENOMIC DNA]</scope>
</reference>